<evidence type="ECO:0008006" key="5">
    <source>
        <dbReference type="Google" id="ProtNLM"/>
    </source>
</evidence>
<proteinExistence type="predicted"/>
<dbReference type="InterPro" id="IPR027981">
    <property type="entry name" value="DUF4446"/>
</dbReference>
<keyword evidence="2" id="KW-1133">Transmembrane helix</keyword>
<dbReference type="STRING" id="1797513.A2782_00890"/>
<accession>A0A1G1V0Y3</accession>
<sequence>MLLAPYVLVLMGAGVLIWIIGVTVWLYKAHSHYTKLVGTTGKKDLRLILESLINRSDKTRSEIQKVQEELSRITAEKSNCLQKIGLVRFNPYSDTGGNQSFALACLNEFDSGFLILSLHAREGTRIYIKSIMRGKSTHNLSDEEKQAIEEAR</sequence>
<evidence type="ECO:0000256" key="2">
    <source>
        <dbReference type="SAM" id="Phobius"/>
    </source>
</evidence>
<dbReference type="Proteomes" id="UP000177967">
    <property type="component" value="Unassembled WGS sequence"/>
</dbReference>
<dbReference type="AlphaFoldDB" id="A0A1G1V0Y3"/>
<keyword evidence="2" id="KW-0812">Transmembrane</keyword>
<name>A0A1G1V0Y3_9BACT</name>
<organism evidence="3 4">
    <name type="scientific">Candidatus Blackburnbacteria bacterium RIFCSPHIGHO2_01_FULL_43_15b</name>
    <dbReference type="NCBI Taxonomy" id="1797513"/>
    <lineage>
        <taxon>Bacteria</taxon>
        <taxon>Candidatus Blackburniibacteriota</taxon>
    </lineage>
</organism>
<protein>
    <recommendedName>
        <fullName evidence="5">DUF4446 domain-containing protein</fullName>
    </recommendedName>
</protein>
<feature type="coiled-coil region" evidence="1">
    <location>
        <begin position="49"/>
        <end position="83"/>
    </location>
</feature>
<keyword evidence="2" id="KW-0472">Membrane</keyword>
<evidence type="ECO:0000256" key="1">
    <source>
        <dbReference type="SAM" id="Coils"/>
    </source>
</evidence>
<keyword evidence="1" id="KW-0175">Coiled coil</keyword>
<evidence type="ECO:0000313" key="3">
    <source>
        <dbReference type="EMBL" id="OGY09028.1"/>
    </source>
</evidence>
<reference evidence="3 4" key="1">
    <citation type="journal article" date="2016" name="Nat. Commun.">
        <title>Thousands of microbial genomes shed light on interconnected biogeochemical processes in an aquifer system.</title>
        <authorList>
            <person name="Anantharaman K."/>
            <person name="Brown C.T."/>
            <person name="Hug L.A."/>
            <person name="Sharon I."/>
            <person name="Castelle C.J."/>
            <person name="Probst A.J."/>
            <person name="Thomas B.C."/>
            <person name="Singh A."/>
            <person name="Wilkins M.J."/>
            <person name="Karaoz U."/>
            <person name="Brodie E.L."/>
            <person name="Williams K.H."/>
            <person name="Hubbard S.S."/>
            <person name="Banfield J.F."/>
        </authorList>
    </citation>
    <scope>NUCLEOTIDE SEQUENCE [LARGE SCALE GENOMIC DNA]</scope>
</reference>
<evidence type="ECO:0000313" key="4">
    <source>
        <dbReference type="Proteomes" id="UP000177967"/>
    </source>
</evidence>
<gene>
    <name evidence="3" type="ORF">A2782_00890</name>
</gene>
<comment type="caution">
    <text evidence="3">The sequence shown here is derived from an EMBL/GenBank/DDBJ whole genome shotgun (WGS) entry which is preliminary data.</text>
</comment>
<feature type="transmembrane region" description="Helical" evidence="2">
    <location>
        <begin position="6"/>
        <end position="27"/>
    </location>
</feature>
<dbReference type="Pfam" id="PF14584">
    <property type="entry name" value="DUF4446"/>
    <property type="match status" value="1"/>
</dbReference>
<dbReference type="EMBL" id="MHBW01000017">
    <property type="protein sequence ID" value="OGY09028.1"/>
    <property type="molecule type" value="Genomic_DNA"/>
</dbReference>